<proteinExistence type="predicted"/>
<dbReference type="AlphaFoldDB" id="A0AAJ0ME12"/>
<keyword evidence="3" id="KW-1185">Reference proteome</keyword>
<gene>
    <name evidence="2" type="ORF">B0T25DRAFT_199237</name>
</gene>
<reference evidence="2" key="2">
    <citation type="submission" date="2023-06" db="EMBL/GenBank/DDBJ databases">
        <authorList>
            <consortium name="Lawrence Berkeley National Laboratory"/>
            <person name="Haridas S."/>
            <person name="Hensen N."/>
            <person name="Bonometti L."/>
            <person name="Westerberg I."/>
            <person name="Brannstrom I.O."/>
            <person name="Guillou S."/>
            <person name="Cros-Aarteil S."/>
            <person name="Calhoun S."/>
            <person name="Kuo A."/>
            <person name="Mondo S."/>
            <person name="Pangilinan J."/>
            <person name="Riley R."/>
            <person name="Labutti K."/>
            <person name="Andreopoulos B."/>
            <person name="Lipzen A."/>
            <person name="Chen C."/>
            <person name="Yanf M."/>
            <person name="Daum C."/>
            <person name="Ng V."/>
            <person name="Clum A."/>
            <person name="Steindorff A."/>
            <person name="Ohm R."/>
            <person name="Martin F."/>
            <person name="Silar P."/>
            <person name="Natvig D."/>
            <person name="Lalanne C."/>
            <person name="Gautier V."/>
            <person name="Ament-Velasquez S.L."/>
            <person name="Kruys A."/>
            <person name="Hutchinson M.I."/>
            <person name="Powell A.J."/>
            <person name="Barry K."/>
            <person name="Miller A.N."/>
            <person name="Grigoriev I.V."/>
            <person name="Debuchy R."/>
            <person name="Gladieux P."/>
            <person name="Thoren M.H."/>
            <person name="Johannesson H."/>
        </authorList>
    </citation>
    <scope>NUCLEOTIDE SEQUENCE</scope>
    <source>
        <strain evidence="2">CBS 955.72</strain>
    </source>
</reference>
<evidence type="ECO:0000313" key="3">
    <source>
        <dbReference type="Proteomes" id="UP001275084"/>
    </source>
</evidence>
<sequence length="77" mass="7984">MLAGRSSALGSRLIAIMSSSLCQGIAILWAGLSPIDRPTFHGSFHRRLPAKIIAGCACLSTQGVSTAGPTHPQLPMV</sequence>
<dbReference type="EMBL" id="JAUIQD010000004">
    <property type="protein sequence ID" value="KAK3353016.1"/>
    <property type="molecule type" value="Genomic_DNA"/>
</dbReference>
<keyword evidence="1" id="KW-1133">Transmembrane helix</keyword>
<comment type="caution">
    <text evidence="2">The sequence shown here is derived from an EMBL/GenBank/DDBJ whole genome shotgun (WGS) entry which is preliminary data.</text>
</comment>
<reference evidence="2" key="1">
    <citation type="journal article" date="2023" name="Mol. Phylogenet. Evol.">
        <title>Genome-scale phylogeny and comparative genomics of the fungal order Sordariales.</title>
        <authorList>
            <person name="Hensen N."/>
            <person name="Bonometti L."/>
            <person name="Westerberg I."/>
            <person name="Brannstrom I.O."/>
            <person name="Guillou S."/>
            <person name="Cros-Aarteil S."/>
            <person name="Calhoun S."/>
            <person name="Haridas S."/>
            <person name="Kuo A."/>
            <person name="Mondo S."/>
            <person name="Pangilinan J."/>
            <person name="Riley R."/>
            <person name="LaButti K."/>
            <person name="Andreopoulos B."/>
            <person name="Lipzen A."/>
            <person name="Chen C."/>
            <person name="Yan M."/>
            <person name="Daum C."/>
            <person name="Ng V."/>
            <person name="Clum A."/>
            <person name="Steindorff A."/>
            <person name="Ohm R.A."/>
            <person name="Martin F."/>
            <person name="Silar P."/>
            <person name="Natvig D.O."/>
            <person name="Lalanne C."/>
            <person name="Gautier V."/>
            <person name="Ament-Velasquez S.L."/>
            <person name="Kruys A."/>
            <person name="Hutchinson M.I."/>
            <person name="Powell A.J."/>
            <person name="Barry K."/>
            <person name="Miller A.N."/>
            <person name="Grigoriev I.V."/>
            <person name="Debuchy R."/>
            <person name="Gladieux P."/>
            <person name="Hiltunen Thoren M."/>
            <person name="Johannesson H."/>
        </authorList>
    </citation>
    <scope>NUCLEOTIDE SEQUENCE</scope>
    <source>
        <strain evidence="2">CBS 955.72</strain>
    </source>
</reference>
<evidence type="ECO:0000256" key="1">
    <source>
        <dbReference type="SAM" id="Phobius"/>
    </source>
</evidence>
<feature type="transmembrane region" description="Helical" evidence="1">
    <location>
        <begin position="12"/>
        <end position="32"/>
    </location>
</feature>
<evidence type="ECO:0000313" key="2">
    <source>
        <dbReference type="EMBL" id="KAK3353016.1"/>
    </source>
</evidence>
<accession>A0AAJ0ME12</accession>
<keyword evidence="1" id="KW-0472">Membrane</keyword>
<dbReference type="Proteomes" id="UP001275084">
    <property type="component" value="Unassembled WGS sequence"/>
</dbReference>
<protein>
    <submittedName>
        <fullName evidence="2">Uncharacterized protein</fullName>
    </submittedName>
</protein>
<keyword evidence="1" id="KW-0812">Transmembrane</keyword>
<organism evidence="2 3">
    <name type="scientific">Lasiosphaeria hispida</name>
    <dbReference type="NCBI Taxonomy" id="260671"/>
    <lineage>
        <taxon>Eukaryota</taxon>
        <taxon>Fungi</taxon>
        <taxon>Dikarya</taxon>
        <taxon>Ascomycota</taxon>
        <taxon>Pezizomycotina</taxon>
        <taxon>Sordariomycetes</taxon>
        <taxon>Sordariomycetidae</taxon>
        <taxon>Sordariales</taxon>
        <taxon>Lasiosphaeriaceae</taxon>
        <taxon>Lasiosphaeria</taxon>
    </lineage>
</organism>
<name>A0AAJ0ME12_9PEZI</name>